<keyword evidence="6 8" id="KW-0378">Hydrolase</keyword>
<evidence type="ECO:0000256" key="1">
    <source>
        <dbReference type="ARBA" id="ARBA00000677"/>
    </source>
</evidence>
<evidence type="ECO:0000256" key="5">
    <source>
        <dbReference type="ARBA" id="ARBA00022670"/>
    </source>
</evidence>
<feature type="active site" evidence="7">
    <location>
        <position position="40"/>
    </location>
</feature>
<feature type="active site" evidence="7">
    <location>
        <position position="81"/>
    </location>
</feature>
<evidence type="ECO:0000256" key="6">
    <source>
        <dbReference type="ARBA" id="ARBA00022801"/>
    </source>
</evidence>
<dbReference type="Proteomes" id="UP000315636">
    <property type="component" value="Unassembled WGS sequence"/>
</dbReference>
<dbReference type="Pfam" id="PF10502">
    <property type="entry name" value="Peptidase_S26"/>
    <property type="match status" value="1"/>
</dbReference>
<dbReference type="EC" id="3.4.21.89" evidence="4 8"/>
<dbReference type="PRINTS" id="PR00727">
    <property type="entry name" value="LEADERPTASE"/>
</dbReference>
<keyword evidence="5 8" id="KW-0645">Protease</keyword>
<feature type="domain" description="Peptidase S26" evidence="10">
    <location>
        <begin position="10"/>
        <end position="164"/>
    </location>
</feature>
<reference evidence="11 12" key="1">
    <citation type="submission" date="2017-05" db="EMBL/GenBank/DDBJ databases">
        <authorList>
            <person name="Varghese N."/>
            <person name="Submissions S."/>
        </authorList>
    </citation>
    <scope>NUCLEOTIDE SEQUENCE [LARGE SCALE GENOMIC DNA]</scope>
    <source>
        <strain evidence="11 12">DSM 45474</strain>
    </source>
</reference>
<evidence type="ECO:0000259" key="10">
    <source>
        <dbReference type="Pfam" id="PF10502"/>
    </source>
</evidence>
<dbReference type="PANTHER" id="PTHR43390:SF1">
    <property type="entry name" value="CHLOROPLAST PROCESSING PEPTIDASE"/>
    <property type="match status" value="1"/>
</dbReference>
<evidence type="ECO:0000256" key="2">
    <source>
        <dbReference type="ARBA" id="ARBA00004401"/>
    </source>
</evidence>
<protein>
    <recommendedName>
        <fullName evidence="4 8">Signal peptidase I</fullName>
        <ecNumber evidence="4 8">3.4.21.89</ecNumber>
    </recommendedName>
</protein>
<dbReference type="PROSITE" id="PS00760">
    <property type="entry name" value="SPASE_I_2"/>
    <property type="match status" value="1"/>
</dbReference>
<evidence type="ECO:0000256" key="8">
    <source>
        <dbReference type="RuleBase" id="RU003993"/>
    </source>
</evidence>
<keyword evidence="8" id="KW-0472">Membrane</keyword>
<feature type="transmembrane region" description="Helical" evidence="8">
    <location>
        <begin position="12"/>
        <end position="34"/>
    </location>
</feature>
<evidence type="ECO:0000256" key="4">
    <source>
        <dbReference type="ARBA" id="ARBA00013208"/>
    </source>
</evidence>
<evidence type="ECO:0000256" key="7">
    <source>
        <dbReference type="PIRSR" id="PIRSR600223-1"/>
    </source>
</evidence>
<dbReference type="PROSITE" id="PS00501">
    <property type="entry name" value="SPASE_I_1"/>
    <property type="match status" value="1"/>
</dbReference>
<dbReference type="GO" id="GO:0009003">
    <property type="term" value="F:signal peptidase activity"/>
    <property type="evidence" value="ECO:0007669"/>
    <property type="project" value="UniProtKB-EC"/>
</dbReference>
<dbReference type="EMBL" id="FXTI01000008">
    <property type="protein sequence ID" value="SMO81400.1"/>
    <property type="molecule type" value="Genomic_DNA"/>
</dbReference>
<organism evidence="11 12">
    <name type="scientific">Melghirimyces algeriensis</name>
    <dbReference type="NCBI Taxonomy" id="910412"/>
    <lineage>
        <taxon>Bacteria</taxon>
        <taxon>Bacillati</taxon>
        <taxon>Bacillota</taxon>
        <taxon>Bacilli</taxon>
        <taxon>Bacillales</taxon>
        <taxon>Thermoactinomycetaceae</taxon>
        <taxon>Melghirimyces</taxon>
    </lineage>
</organism>
<sequence>MRKQVKRVISEWMVSILVAASIILIIKTFLFAPYEVHGSSMYPTFKGKELLIVNRLIYDISEPDYGDIIVFHTAENRDFIKRVIGKPGDRIALKEGKVFRNGKLLKESYTNKKSYQGTLTKKTMQEKVVPEGHLFVLGDNRGNSTDSREIGPIPISEVVGRADVNLLPLNEFKILFE</sequence>
<comment type="catalytic activity">
    <reaction evidence="1 8">
        <text>Cleavage of hydrophobic, N-terminal signal or leader sequences from secreted and periplasmic proteins.</text>
        <dbReference type="EC" id="3.4.21.89"/>
    </reaction>
</comment>
<dbReference type="PANTHER" id="PTHR43390">
    <property type="entry name" value="SIGNAL PEPTIDASE I"/>
    <property type="match status" value="1"/>
</dbReference>
<evidence type="ECO:0000256" key="3">
    <source>
        <dbReference type="ARBA" id="ARBA00009370"/>
    </source>
</evidence>
<accession>A0A521EDY7</accession>
<dbReference type="InterPro" id="IPR019757">
    <property type="entry name" value="Pept_S26A_signal_pept_1_Lys-AS"/>
</dbReference>
<proteinExistence type="inferred from homology"/>
<evidence type="ECO:0000256" key="9">
    <source>
        <dbReference type="RuleBase" id="RU362042"/>
    </source>
</evidence>
<dbReference type="RefSeq" id="WP_246064939.1">
    <property type="nucleotide sequence ID" value="NZ_FXTI01000008.1"/>
</dbReference>
<dbReference type="GO" id="GO:0004252">
    <property type="term" value="F:serine-type endopeptidase activity"/>
    <property type="evidence" value="ECO:0007669"/>
    <property type="project" value="InterPro"/>
</dbReference>
<comment type="subcellular location">
    <subcellularLocation>
        <location evidence="2">Cell membrane</location>
        <topology evidence="2">Single-pass type II membrane protein</topology>
    </subcellularLocation>
    <subcellularLocation>
        <location evidence="9">Membrane</location>
        <topology evidence="9">Single-pass type II membrane protein</topology>
    </subcellularLocation>
</comment>
<dbReference type="NCBIfam" id="TIGR02227">
    <property type="entry name" value="sigpep_I_bact"/>
    <property type="match status" value="1"/>
</dbReference>
<dbReference type="InterPro" id="IPR019758">
    <property type="entry name" value="Pept_S26A_signal_pept_1_CS"/>
</dbReference>
<evidence type="ECO:0000313" key="12">
    <source>
        <dbReference type="Proteomes" id="UP000315636"/>
    </source>
</evidence>
<dbReference type="PROSITE" id="PS00761">
    <property type="entry name" value="SPASE_I_3"/>
    <property type="match status" value="1"/>
</dbReference>
<dbReference type="AlphaFoldDB" id="A0A521EDY7"/>
<dbReference type="InterPro" id="IPR036286">
    <property type="entry name" value="LexA/Signal_pep-like_sf"/>
</dbReference>
<gene>
    <name evidence="11" type="ORF">SAMN06264849_108174</name>
</gene>
<dbReference type="InterPro" id="IPR019756">
    <property type="entry name" value="Pept_S26A_signal_pept_1_Ser-AS"/>
</dbReference>
<dbReference type="SUPFAM" id="SSF51306">
    <property type="entry name" value="LexA/Signal peptidase"/>
    <property type="match status" value="1"/>
</dbReference>
<dbReference type="GO" id="GO:0006465">
    <property type="term" value="P:signal peptide processing"/>
    <property type="evidence" value="ECO:0007669"/>
    <property type="project" value="InterPro"/>
</dbReference>
<comment type="similarity">
    <text evidence="3 9">Belongs to the peptidase S26 family.</text>
</comment>
<dbReference type="CDD" id="cd06530">
    <property type="entry name" value="S26_SPase_I"/>
    <property type="match status" value="1"/>
</dbReference>
<evidence type="ECO:0000313" key="11">
    <source>
        <dbReference type="EMBL" id="SMO81400.1"/>
    </source>
</evidence>
<dbReference type="Gene3D" id="2.10.109.10">
    <property type="entry name" value="Umud Fragment, subunit A"/>
    <property type="match status" value="1"/>
</dbReference>
<dbReference type="GO" id="GO:0005886">
    <property type="term" value="C:plasma membrane"/>
    <property type="evidence" value="ECO:0007669"/>
    <property type="project" value="UniProtKB-SubCell"/>
</dbReference>
<keyword evidence="12" id="KW-1185">Reference proteome</keyword>
<keyword evidence="8" id="KW-0812">Transmembrane</keyword>
<dbReference type="InterPro" id="IPR000223">
    <property type="entry name" value="Pept_S26A_signal_pept_1"/>
</dbReference>
<dbReference type="InterPro" id="IPR019533">
    <property type="entry name" value="Peptidase_S26"/>
</dbReference>
<keyword evidence="8" id="KW-1133">Transmembrane helix</keyword>
<name>A0A521EDY7_9BACL</name>